<reference evidence="1" key="2">
    <citation type="submission" date="2023-02" db="EMBL/GenBank/DDBJ databases">
        <authorList>
            <person name="Concha-Toloza M."/>
            <person name="Lopez-Cantillo M."/>
            <person name="Molina-Mora J."/>
            <person name="Collado L."/>
        </authorList>
    </citation>
    <scope>NUCLEOTIDE SEQUENCE</scope>
    <source>
        <strain evidence="1">FR1p273A</strain>
    </source>
</reference>
<evidence type="ECO:0000313" key="2">
    <source>
        <dbReference type="Proteomes" id="UP001237843"/>
    </source>
</evidence>
<gene>
    <name evidence="1" type="ORF">PT520_09540</name>
</gene>
<dbReference type="RefSeq" id="WP_284074924.1">
    <property type="nucleotide sequence ID" value="NZ_JAQTJH010000012.1"/>
</dbReference>
<dbReference type="AlphaFoldDB" id="A0AAW6VS43"/>
<organism evidence="1 2">
    <name type="scientific">Aliarcobacter butzleri</name>
    <dbReference type="NCBI Taxonomy" id="28197"/>
    <lineage>
        <taxon>Bacteria</taxon>
        <taxon>Pseudomonadati</taxon>
        <taxon>Campylobacterota</taxon>
        <taxon>Epsilonproteobacteria</taxon>
        <taxon>Campylobacterales</taxon>
        <taxon>Arcobacteraceae</taxon>
        <taxon>Aliarcobacter</taxon>
    </lineage>
</organism>
<protein>
    <submittedName>
        <fullName evidence="1">DUF1419 domain-containing protein</fullName>
    </submittedName>
</protein>
<accession>A0AAW6VS43</accession>
<sequence length="177" mass="21024">MSKNIIIEWAFKPGEVFIDTIFENGINKFCSTTKEQYLSDGYVILPEDETKKQIDEAIEKKYFKSASIIDEDRYYDMLEVLPPLKMFKGCFMMSEREINDITKAFVKINNSYFELYVRTSWEYKTIINQLLTLLLKKYKKICDSYDWDYEFHNTDDILNNEGSILHLVEVIQKGLNK</sequence>
<proteinExistence type="predicted"/>
<name>A0AAW6VS43_9BACT</name>
<dbReference type="EMBL" id="JAQTJH010000012">
    <property type="protein sequence ID" value="MDK2062758.1"/>
    <property type="molecule type" value="Genomic_DNA"/>
</dbReference>
<dbReference type="Proteomes" id="UP001237843">
    <property type="component" value="Unassembled WGS sequence"/>
</dbReference>
<evidence type="ECO:0000313" key="1">
    <source>
        <dbReference type="EMBL" id="MDK2062758.1"/>
    </source>
</evidence>
<reference evidence="1" key="1">
    <citation type="journal article" date="2023" name="Antibiotics">
        <title>Genomic Characterization of Antibiotic-Resistant Campylobacterales Isolated from Chilean Poultry Meat.</title>
        <authorList>
            <person name="Concha-Toloza M."/>
            <person name="Lopez-Cantillo M."/>
            <person name="Molina-Mora J.A."/>
            <person name="Collado L."/>
        </authorList>
    </citation>
    <scope>NUCLEOTIDE SEQUENCE</scope>
    <source>
        <strain evidence="1">FR1p273A</strain>
    </source>
</reference>
<comment type="caution">
    <text evidence="1">The sequence shown here is derived from an EMBL/GenBank/DDBJ whole genome shotgun (WGS) entry which is preliminary data.</text>
</comment>